<keyword evidence="4" id="KW-0411">Iron-sulfur</keyword>
<evidence type="ECO:0000256" key="3">
    <source>
        <dbReference type="ARBA" id="ARBA00023004"/>
    </source>
</evidence>
<keyword evidence="2" id="KW-0479">Metal-binding</keyword>
<dbReference type="EMBL" id="BAABJX010000010">
    <property type="protein sequence ID" value="GAA4823814.1"/>
    <property type="molecule type" value="Genomic_DNA"/>
</dbReference>
<evidence type="ECO:0000256" key="1">
    <source>
        <dbReference type="ARBA" id="ARBA00022714"/>
    </source>
</evidence>
<comment type="caution">
    <text evidence="6">The sequence shown here is derived from an EMBL/GenBank/DDBJ whole genome shotgun (WGS) entry which is preliminary data.</text>
</comment>
<dbReference type="Gene3D" id="3.40.5.90">
    <property type="entry name" value="CDGSH iron-sulfur domain, mitoNEET-type"/>
    <property type="match status" value="1"/>
</dbReference>
<dbReference type="RefSeq" id="WP_345368979.1">
    <property type="nucleotide sequence ID" value="NZ_BAABJX010000010.1"/>
</dbReference>
<protein>
    <recommendedName>
        <fullName evidence="5">Iron-binding zinc finger CDGSH type domain-containing protein</fullName>
    </recommendedName>
</protein>
<keyword evidence="1" id="KW-0001">2Fe-2S</keyword>
<dbReference type="Pfam" id="PF09360">
    <property type="entry name" value="zf-CDGSH"/>
    <property type="match status" value="1"/>
</dbReference>
<dbReference type="InterPro" id="IPR018967">
    <property type="entry name" value="FeS-contain_CDGSH-typ"/>
</dbReference>
<name>A0ABP9D0S3_9BACT</name>
<dbReference type="SMART" id="SM00704">
    <property type="entry name" value="ZnF_CDGSH"/>
    <property type="match status" value="1"/>
</dbReference>
<dbReference type="InterPro" id="IPR042216">
    <property type="entry name" value="MitoNEET_CISD"/>
</dbReference>
<dbReference type="Proteomes" id="UP001500298">
    <property type="component" value="Unassembled WGS sequence"/>
</dbReference>
<accession>A0ABP9D0S3</accession>
<evidence type="ECO:0000313" key="7">
    <source>
        <dbReference type="Proteomes" id="UP001500298"/>
    </source>
</evidence>
<reference evidence="7" key="1">
    <citation type="journal article" date="2019" name="Int. J. Syst. Evol. Microbiol.">
        <title>The Global Catalogue of Microorganisms (GCM) 10K type strain sequencing project: providing services to taxonomists for standard genome sequencing and annotation.</title>
        <authorList>
            <consortium name="The Broad Institute Genomics Platform"/>
            <consortium name="The Broad Institute Genome Sequencing Center for Infectious Disease"/>
            <person name="Wu L."/>
            <person name="Ma J."/>
        </authorList>
    </citation>
    <scope>NUCLEOTIDE SEQUENCE [LARGE SCALE GENOMIC DNA]</scope>
    <source>
        <strain evidence="7">JCM 18326</strain>
    </source>
</reference>
<evidence type="ECO:0000256" key="2">
    <source>
        <dbReference type="ARBA" id="ARBA00022723"/>
    </source>
</evidence>
<feature type="domain" description="Iron-binding zinc finger CDGSH type" evidence="5">
    <location>
        <begin position="107"/>
        <end position="143"/>
    </location>
</feature>
<proteinExistence type="predicted"/>
<organism evidence="6 7">
    <name type="scientific">Algivirga pacifica</name>
    <dbReference type="NCBI Taxonomy" id="1162670"/>
    <lineage>
        <taxon>Bacteria</taxon>
        <taxon>Pseudomonadati</taxon>
        <taxon>Bacteroidota</taxon>
        <taxon>Cytophagia</taxon>
        <taxon>Cytophagales</taxon>
        <taxon>Flammeovirgaceae</taxon>
        <taxon>Algivirga</taxon>
    </lineage>
</organism>
<gene>
    <name evidence="6" type="ORF">GCM10023331_05350</name>
</gene>
<dbReference type="InterPro" id="IPR010693">
    <property type="entry name" value="Divergent_4Fe-4S_mono-cluster"/>
</dbReference>
<sequence length="144" mass="15945">MSNKTKEYKKDGLVIVWKPEKCIHSGVCVKMLPKVYNPKGRPWITPEHASISELKNQIDQCPSGALSYYMSNQSSSENTMEQLEKEKKVEIMKNGPIIVHGPCSIIKNGEEIKSASKTTALCRCGASGNKPYCDGSHARVNFQG</sequence>
<keyword evidence="3" id="KW-0408">Iron</keyword>
<evidence type="ECO:0000259" key="5">
    <source>
        <dbReference type="SMART" id="SM00704"/>
    </source>
</evidence>
<evidence type="ECO:0000256" key="4">
    <source>
        <dbReference type="ARBA" id="ARBA00023014"/>
    </source>
</evidence>
<keyword evidence="7" id="KW-1185">Reference proteome</keyword>
<dbReference type="Pfam" id="PF06902">
    <property type="entry name" value="Fer4_19"/>
    <property type="match status" value="1"/>
</dbReference>
<evidence type="ECO:0000313" key="6">
    <source>
        <dbReference type="EMBL" id="GAA4823814.1"/>
    </source>
</evidence>